<comment type="caution">
    <text evidence="6">The sequence shown here is derived from an EMBL/GenBank/DDBJ whole genome shotgun (WGS) entry which is preliminary data.</text>
</comment>
<dbReference type="InterPro" id="IPR050245">
    <property type="entry name" value="PrsA_foldase"/>
</dbReference>
<evidence type="ECO:0000256" key="5">
    <source>
        <dbReference type="ARBA" id="ARBA00023235"/>
    </source>
</evidence>
<dbReference type="Pfam" id="PF13624">
    <property type="entry name" value="SurA_N_3"/>
    <property type="match status" value="1"/>
</dbReference>
<dbReference type="AlphaFoldDB" id="A0A0G0H349"/>
<evidence type="ECO:0000256" key="2">
    <source>
        <dbReference type="ARBA" id="ARBA00013194"/>
    </source>
</evidence>
<dbReference type="PANTHER" id="PTHR47245:SF1">
    <property type="entry name" value="FOLDASE PROTEIN PRSA"/>
    <property type="match status" value="1"/>
</dbReference>
<dbReference type="EC" id="5.2.1.8" evidence="2"/>
<evidence type="ECO:0000256" key="3">
    <source>
        <dbReference type="ARBA" id="ARBA00022729"/>
    </source>
</evidence>
<organism evidence="6 7">
    <name type="scientific">Candidatus Woesebacteria bacterium GW2011_GWA1_37_7</name>
    <dbReference type="NCBI Taxonomy" id="1618545"/>
    <lineage>
        <taxon>Bacteria</taxon>
        <taxon>Candidatus Woeseibacteriota</taxon>
    </lineage>
</organism>
<keyword evidence="4" id="KW-0697">Rotamase</keyword>
<comment type="catalytic activity">
    <reaction evidence="1">
        <text>[protein]-peptidylproline (omega=180) = [protein]-peptidylproline (omega=0)</text>
        <dbReference type="Rhea" id="RHEA:16237"/>
        <dbReference type="Rhea" id="RHEA-COMP:10747"/>
        <dbReference type="Rhea" id="RHEA-COMP:10748"/>
        <dbReference type="ChEBI" id="CHEBI:83833"/>
        <dbReference type="ChEBI" id="CHEBI:83834"/>
        <dbReference type="EC" id="5.2.1.8"/>
    </reaction>
</comment>
<dbReference type="EMBL" id="LBTI01000013">
    <property type="protein sequence ID" value="KKQ37648.1"/>
    <property type="molecule type" value="Genomic_DNA"/>
</dbReference>
<dbReference type="SUPFAM" id="SSF109998">
    <property type="entry name" value="Triger factor/SurA peptide-binding domain-like"/>
    <property type="match status" value="1"/>
</dbReference>
<dbReference type="GO" id="GO:0003755">
    <property type="term" value="F:peptidyl-prolyl cis-trans isomerase activity"/>
    <property type="evidence" value="ECO:0007669"/>
    <property type="project" value="UniProtKB-KW"/>
</dbReference>
<sequence>MVVTLVLIILISLAYVSKSVFFAAFVNGKPISRLGVVRDLEKSYGQQMLDNLVTKELINQEATKKGITISEEDINKEIGEIEKAVQAQGTTLDEALATQGQSREDLNENVRIQKTIEKLLAEDITVNEDELKKYFEENKDYYKDAEYADIEPTIREQLKQQKLQGSYQKWIEDLKSTSRINYFVSY</sequence>
<keyword evidence="3" id="KW-0732">Signal</keyword>
<dbReference type="PANTHER" id="PTHR47245">
    <property type="entry name" value="PEPTIDYLPROLYL ISOMERASE"/>
    <property type="match status" value="1"/>
</dbReference>
<evidence type="ECO:0000313" key="7">
    <source>
        <dbReference type="Proteomes" id="UP000034591"/>
    </source>
</evidence>
<name>A0A0G0H349_9BACT</name>
<reference evidence="6 7" key="1">
    <citation type="journal article" date="2015" name="Nature">
        <title>rRNA introns, odd ribosomes, and small enigmatic genomes across a large radiation of phyla.</title>
        <authorList>
            <person name="Brown C.T."/>
            <person name="Hug L.A."/>
            <person name="Thomas B.C."/>
            <person name="Sharon I."/>
            <person name="Castelle C.J."/>
            <person name="Singh A."/>
            <person name="Wilkins M.J."/>
            <person name="Williams K.H."/>
            <person name="Banfield J.F."/>
        </authorList>
    </citation>
    <scope>NUCLEOTIDE SEQUENCE [LARGE SCALE GENOMIC DNA]</scope>
</reference>
<keyword evidence="5 6" id="KW-0413">Isomerase</keyword>
<dbReference type="Proteomes" id="UP000034591">
    <property type="component" value="Unassembled WGS sequence"/>
</dbReference>
<accession>A0A0G0H349</accession>
<protein>
    <recommendedName>
        <fullName evidence="2">peptidylprolyl isomerase</fullName>
        <ecNumber evidence="2">5.2.1.8</ecNumber>
    </recommendedName>
</protein>
<evidence type="ECO:0000256" key="4">
    <source>
        <dbReference type="ARBA" id="ARBA00023110"/>
    </source>
</evidence>
<gene>
    <name evidence="6" type="ORF">US53_C0013G0007</name>
</gene>
<evidence type="ECO:0000256" key="1">
    <source>
        <dbReference type="ARBA" id="ARBA00000971"/>
    </source>
</evidence>
<dbReference type="Gene3D" id="1.10.4030.10">
    <property type="entry name" value="Porin chaperone SurA, peptide-binding domain"/>
    <property type="match status" value="1"/>
</dbReference>
<evidence type="ECO:0000313" key="6">
    <source>
        <dbReference type="EMBL" id="KKQ37648.1"/>
    </source>
</evidence>
<dbReference type="STRING" id="1618545.US53_C0013G0007"/>
<proteinExistence type="predicted"/>
<dbReference type="InterPro" id="IPR027304">
    <property type="entry name" value="Trigger_fact/SurA_dom_sf"/>
</dbReference>